<dbReference type="GO" id="GO:0016811">
    <property type="term" value="F:hydrolase activity, acting on carbon-nitrogen (but not peptide) bonds, in linear amides"/>
    <property type="evidence" value="ECO:0007669"/>
    <property type="project" value="TreeGrafter"/>
</dbReference>
<gene>
    <name evidence="5" type="ORF">HUG12_04480</name>
</gene>
<organism evidence="5 6">
    <name type="scientific">Halorarum salinum</name>
    <dbReference type="NCBI Taxonomy" id="2743089"/>
    <lineage>
        <taxon>Archaea</taxon>
        <taxon>Methanobacteriati</taxon>
        <taxon>Methanobacteriota</taxon>
        <taxon>Stenosarchaea group</taxon>
        <taxon>Halobacteria</taxon>
        <taxon>Halobacteriales</taxon>
        <taxon>Haloferacaceae</taxon>
        <taxon>Halorarum</taxon>
    </lineage>
</organism>
<dbReference type="SUPFAM" id="SSF102215">
    <property type="entry name" value="Creatininase"/>
    <property type="match status" value="1"/>
</dbReference>
<evidence type="ECO:0000256" key="2">
    <source>
        <dbReference type="ARBA" id="ARBA00022723"/>
    </source>
</evidence>
<dbReference type="PANTHER" id="PTHR35005">
    <property type="entry name" value="3-DEHYDRO-SCYLLO-INOSOSE HYDROLASE"/>
    <property type="match status" value="1"/>
</dbReference>
<dbReference type="Pfam" id="PF02633">
    <property type="entry name" value="Creatininase"/>
    <property type="match status" value="1"/>
</dbReference>
<evidence type="ECO:0000256" key="3">
    <source>
        <dbReference type="ARBA" id="ARBA00022801"/>
    </source>
</evidence>
<dbReference type="Proteomes" id="UP000509626">
    <property type="component" value="Chromosome"/>
</dbReference>
<sequence>MELRSELLEELTWVEIESAIEEGVKTALVPAGSVEQHGPHLGILKDAAWAEAIGVELAKELGDALVAPVVRPGCSDHHMGFGGTISYRPETLMRVLEDYCRSLDSHGFEHIVLFSLHGGNFPAMNAILPSIADEVDAQIITLLDKELLIDPLMESLARMEITPEARGHGGAAVTASVWHLRPDLVLEEEFTPGFTGDVSTSKLMTNGLDAVTELGHMGDPTYATRELGEEVTTRLVGAFSDRVRSERGDSSE</sequence>
<proteinExistence type="predicted"/>
<dbReference type="EMBL" id="CP058579">
    <property type="protein sequence ID" value="QLG63983.1"/>
    <property type="molecule type" value="Genomic_DNA"/>
</dbReference>
<dbReference type="AlphaFoldDB" id="A0A7D5QJ04"/>
<evidence type="ECO:0000313" key="6">
    <source>
        <dbReference type="Proteomes" id="UP000509626"/>
    </source>
</evidence>
<keyword evidence="6" id="KW-1185">Reference proteome</keyword>
<dbReference type="PANTHER" id="PTHR35005:SF1">
    <property type="entry name" value="2-AMINO-5-FORMYLAMINO-6-RIBOSYLAMINOPYRIMIDIN-4(3H)-ONE 5'-MONOPHOSPHATE DEFORMYLASE"/>
    <property type="match status" value="1"/>
</dbReference>
<dbReference type="GO" id="GO:0009231">
    <property type="term" value="P:riboflavin biosynthetic process"/>
    <property type="evidence" value="ECO:0007669"/>
    <property type="project" value="TreeGrafter"/>
</dbReference>
<dbReference type="Gene3D" id="3.40.50.10310">
    <property type="entry name" value="Creatininase"/>
    <property type="match status" value="1"/>
</dbReference>
<protein>
    <submittedName>
        <fullName evidence="5">Creatininase family protein</fullName>
    </submittedName>
</protein>
<evidence type="ECO:0000256" key="4">
    <source>
        <dbReference type="ARBA" id="ARBA00022833"/>
    </source>
</evidence>
<evidence type="ECO:0000256" key="1">
    <source>
        <dbReference type="ARBA" id="ARBA00001947"/>
    </source>
</evidence>
<dbReference type="GO" id="GO:0046872">
    <property type="term" value="F:metal ion binding"/>
    <property type="evidence" value="ECO:0007669"/>
    <property type="project" value="UniProtKB-KW"/>
</dbReference>
<keyword evidence="2" id="KW-0479">Metal-binding</keyword>
<accession>A0A7D5QJ04</accession>
<evidence type="ECO:0000313" key="5">
    <source>
        <dbReference type="EMBL" id="QLG63983.1"/>
    </source>
</evidence>
<name>A0A7D5QJ04_9EURY</name>
<dbReference type="InterPro" id="IPR024087">
    <property type="entry name" value="Creatininase-like_sf"/>
</dbReference>
<keyword evidence="4" id="KW-0862">Zinc</keyword>
<dbReference type="InterPro" id="IPR003785">
    <property type="entry name" value="Creatininase/forma_Hydrolase"/>
</dbReference>
<reference evidence="5 6" key="1">
    <citation type="submission" date="2020-06" db="EMBL/GenBank/DDBJ databases">
        <title>NJ-3-1, isolated from saline soil.</title>
        <authorList>
            <person name="Cui H.L."/>
            <person name="Shi X."/>
        </authorList>
    </citation>
    <scope>NUCLEOTIDE SEQUENCE [LARGE SCALE GENOMIC DNA]</scope>
    <source>
        <strain evidence="5 6">NJ-3-1</strain>
    </source>
</reference>
<dbReference type="KEGG" id="halu:HUG12_04480"/>
<keyword evidence="3" id="KW-0378">Hydrolase</keyword>
<comment type="cofactor">
    <cofactor evidence="1">
        <name>Zn(2+)</name>
        <dbReference type="ChEBI" id="CHEBI:29105"/>
    </cofactor>
</comment>